<evidence type="ECO:0000256" key="1">
    <source>
        <dbReference type="SAM" id="Coils"/>
    </source>
</evidence>
<accession>F1TIF1</accession>
<dbReference type="eggNOG" id="COG4974">
    <property type="taxonomic scope" value="Bacteria"/>
</dbReference>
<dbReference type="InterPro" id="IPR024463">
    <property type="entry name" value="Transposase_TnpC_homeodom"/>
</dbReference>
<evidence type="ECO:0000259" key="3">
    <source>
        <dbReference type="Pfam" id="PF13007"/>
    </source>
</evidence>
<protein>
    <submittedName>
        <fullName evidence="4">Transposase</fullName>
    </submittedName>
</protein>
<evidence type="ECO:0000259" key="2">
    <source>
        <dbReference type="Pfam" id="PF03050"/>
    </source>
</evidence>
<organism evidence="4 5">
    <name type="scientific">Ruminiclostridium papyrosolvens DSM 2782</name>
    <dbReference type="NCBI Taxonomy" id="588581"/>
    <lineage>
        <taxon>Bacteria</taxon>
        <taxon>Bacillati</taxon>
        <taxon>Bacillota</taxon>
        <taxon>Clostridia</taxon>
        <taxon>Eubacteriales</taxon>
        <taxon>Oscillospiraceae</taxon>
        <taxon>Ruminiclostridium</taxon>
    </lineage>
</organism>
<evidence type="ECO:0000313" key="5">
    <source>
        <dbReference type="Proteomes" id="UP000003860"/>
    </source>
</evidence>
<evidence type="ECO:0000313" key="4">
    <source>
        <dbReference type="EMBL" id="EGD45768.1"/>
    </source>
</evidence>
<dbReference type="EMBL" id="ACXX02000020">
    <property type="protein sequence ID" value="EGD45768.1"/>
    <property type="molecule type" value="Genomic_DNA"/>
</dbReference>
<feature type="domain" description="Transposase TnpC homeodomain" evidence="3">
    <location>
        <begin position="47"/>
        <end position="117"/>
    </location>
</feature>
<proteinExistence type="predicted"/>
<reference evidence="4" key="2">
    <citation type="submission" date="2011-01" db="EMBL/GenBank/DDBJ databases">
        <title>The Non-contiguous Finished genome of Clostridium papyrosolvens.</title>
        <authorList>
            <person name="Lucas S."/>
            <person name="Copeland A."/>
            <person name="Lapidus A."/>
            <person name="Cheng J.-F."/>
            <person name="Goodwin L."/>
            <person name="Pitluck S."/>
            <person name="Misra M."/>
            <person name="Chertkov O."/>
            <person name="Detter J.C."/>
            <person name="Han C."/>
            <person name="Tapia R."/>
            <person name="Land M."/>
            <person name="Hauser L."/>
            <person name="Kyrpides N."/>
            <person name="Ivanova N."/>
            <person name="Pagani I."/>
            <person name="Mouttaki H."/>
            <person name="He Z."/>
            <person name="Zhou J."/>
            <person name="Hemme C.L."/>
            <person name="Woyke T."/>
        </authorList>
    </citation>
    <scope>NUCLEOTIDE SEQUENCE [LARGE SCALE GENOMIC DNA]</scope>
    <source>
        <strain evidence="4">DSM 2782</strain>
    </source>
</reference>
<dbReference type="Pfam" id="PF03050">
    <property type="entry name" value="DDE_Tnp_IS66"/>
    <property type="match status" value="1"/>
</dbReference>
<dbReference type="InterPro" id="IPR052344">
    <property type="entry name" value="Transposase-related"/>
</dbReference>
<dbReference type="AlphaFoldDB" id="F1TIF1"/>
<feature type="domain" description="Transposase IS66 central" evidence="2">
    <location>
        <begin position="194"/>
        <end position="486"/>
    </location>
</feature>
<dbReference type="Pfam" id="PF13007">
    <property type="entry name" value="LZ_Tnp_IS66"/>
    <property type="match status" value="1"/>
</dbReference>
<keyword evidence="5" id="KW-1185">Reference proteome</keyword>
<comment type="caution">
    <text evidence="4">The sequence shown here is derived from an EMBL/GenBank/DDBJ whole genome shotgun (WGS) entry which is preliminary data.</text>
</comment>
<sequence>MEKQTISRDELHKIPHDLLVDMFLQLNSSLTIMQQQNETLIKQVSSLQESIAVLTQQRFGRKTEKLSEMPGQLSLAFDSSDAVNEAEVRTDDGILEEPEIQTVVTRLKAKTKGKREADLAGIETIVEPAITIPEEQLTELFPRGYHQLPYEVYKDLEYQPAMFVVHEHHIAVYAGNGDTGVVRADRPDRLLKNSILTTSLAAGIFEEKYVNHSPYNRIEASFKCKDANIARQNMAGWMITIYDRYLRPLGREFHKELLKSKLIHCDETPFKMPDNGRGPNSKEYMWVYHTCERYDSPPIFIYDYQQTRKAENPRNFLDRYKGILMTDGYQVYHTLAEERPDELKVAGCWAHAKHKFTEIVKSVGAKTSNGIIADKANRRISAIYHVDNMYKESSLEERLDNRKNSVKPLVDEYFAWLKTLQGSPEIDQSSKTAKAINYSINQEPYLRLFLTNAIIPLDNNDAERSIRTFCVGKKNWQIIDSKQGAEASAMLYSIAETAKANGLKPYEYFQYILLGSDAAASG</sequence>
<feature type="coiled-coil region" evidence="1">
    <location>
        <begin position="30"/>
        <end position="57"/>
    </location>
</feature>
<keyword evidence="1" id="KW-0175">Coiled coil</keyword>
<dbReference type="InterPro" id="IPR004291">
    <property type="entry name" value="Transposase_IS66_central"/>
</dbReference>
<dbReference type="STRING" id="588581.Cpap_0135"/>
<dbReference type="PANTHER" id="PTHR33678">
    <property type="entry name" value="BLL1576 PROTEIN"/>
    <property type="match status" value="1"/>
</dbReference>
<dbReference type="Proteomes" id="UP000003860">
    <property type="component" value="Unassembled WGS sequence"/>
</dbReference>
<name>F1TIF1_9FIRM</name>
<dbReference type="NCBIfam" id="NF033517">
    <property type="entry name" value="transpos_IS66"/>
    <property type="match status" value="1"/>
</dbReference>
<gene>
    <name evidence="4" type="ORF">Cpap_0135</name>
</gene>
<reference evidence="4" key="1">
    <citation type="submission" date="2009-07" db="EMBL/GenBank/DDBJ databases">
        <authorList>
            <consortium name="US DOE Joint Genome Institute (JGI-PGF)"/>
            <person name="Lucas S."/>
            <person name="Copeland A."/>
            <person name="Lapidus A."/>
            <person name="Glavina del Rio T."/>
            <person name="Tice H."/>
            <person name="Bruce D."/>
            <person name="Goodwin L."/>
            <person name="Pitluck S."/>
            <person name="Larimer F."/>
            <person name="Land M.L."/>
            <person name="Mouttaki H."/>
            <person name="He Z."/>
            <person name="Zhou J."/>
            <person name="Hemme C.L."/>
        </authorList>
    </citation>
    <scope>NUCLEOTIDE SEQUENCE [LARGE SCALE GENOMIC DNA]</scope>
    <source>
        <strain evidence="4">DSM 2782</strain>
    </source>
</reference>